<gene>
    <name evidence="1" type="ORF">EZS28_016014</name>
</gene>
<name>A0A5J4W0P8_9EUKA</name>
<dbReference type="AlphaFoldDB" id="A0A5J4W0P8"/>
<accession>A0A5J4W0P8</accession>
<organism evidence="1 2">
    <name type="scientific">Streblomastix strix</name>
    <dbReference type="NCBI Taxonomy" id="222440"/>
    <lineage>
        <taxon>Eukaryota</taxon>
        <taxon>Metamonada</taxon>
        <taxon>Preaxostyla</taxon>
        <taxon>Oxymonadida</taxon>
        <taxon>Streblomastigidae</taxon>
        <taxon>Streblomastix</taxon>
    </lineage>
</organism>
<comment type="caution">
    <text evidence="1">The sequence shown here is derived from an EMBL/GenBank/DDBJ whole genome shotgun (WGS) entry which is preliminary data.</text>
</comment>
<proteinExistence type="predicted"/>
<evidence type="ECO:0000313" key="1">
    <source>
        <dbReference type="EMBL" id="KAA6388457.1"/>
    </source>
</evidence>
<reference evidence="1 2" key="1">
    <citation type="submission" date="2019-03" db="EMBL/GenBank/DDBJ databases">
        <title>Single cell metagenomics reveals metabolic interactions within the superorganism composed of flagellate Streblomastix strix and complex community of Bacteroidetes bacteria on its surface.</title>
        <authorList>
            <person name="Treitli S.C."/>
            <person name="Kolisko M."/>
            <person name="Husnik F."/>
            <person name="Keeling P."/>
            <person name="Hampl V."/>
        </authorList>
    </citation>
    <scope>NUCLEOTIDE SEQUENCE [LARGE SCALE GENOMIC DNA]</scope>
    <source>
        <strain evidence="1">ST1C</strain>
    </source>
</reference>
<sequence length="321" mass="35836">MCCIIKKILHKWENGTVLRRLIFQNQQLLSSVLIKLFVLPLEYYRGGSKTYSDQATIVGKKIQVIGFNVIQSPSSKAPFLIVIQTNAEMGRNNQIYRKLEQYGCHQRKYYINASPDDDNPNYALQEPAAQALPAGSKNSTLPLMQDLLAQTARTPEQKRQTEQLASAVTLAEQYYNAKAAELDPTGERATARVREAPHDRVEASLGLELNMKDTIEHSGSNDLIYEAEVCKFAVANQQASFAAISSMAITDYKSATMWMLTAHHLARVIAGDAQQRREVELLPEQLKSILSKQSGPVAVLASQSKKKLAENIKTIKLIQFK</sequence>
<evidence type="ECO:0000313" key="2">
    <source>
        <dbReference type="Proteomes" id="UP000324800"/>
    </source>
</evidence>
<dbReference type="EMBL" id="SNRW01003975">
    <property type="protein sequence ID" value="KAA6388457.1"/>
    <property type="molecule type" value="Genomic_DNA"/>
</dbReference>
<dbReference type="Proteomes" id="UP000324800">
    <property type="component" value="Unassembled WGS sequence"/>
</dbReference>
<protein>
    <submittedName>
        <fullName evidence="1">Uncharacterized protein</fullName>
    </submittedName>
</protein>